<proteinExistence type="inferred from homology"/>
<dbReference type="SUPFAM" id="SSF50129">
    <property type="entry name" value="GroES-like"/>
    <property type="match status" value="1"/>
</dbReference>
<dbReference type="CDD" id="cd08249">
    <property type="entry name" value="enoyl_reductase_like"/>
    <property type="match status" value="1"/>
</dbReference>
<dbReference type="Gene3D" id="3.90.180.10">
    <property type="entry name" value="Medium-chain alcohol dehydrogenases, catalytic domain"/>
    <property type="match status" value="1"/>
</dbReference>
<dbReference type="Proteomes" id="UP000045706">
    <property type="component" value="Unassembled WGS sequence"/>
</dbReference>
<evidence type="ECO:0000256" key="2">
    <source>
        <dbReference type="ARBA" id="ARBA00023002"/>
    </source>
</evidence>
<dbReference type="EMBL" id="CVQH01020829">
    <property type="protein sequence ID" value="CRK28671.1"/>
    <property type="molecule type" value="Genomic_DNA"/>
</dbReference>
<dbReference type="PANTHER" id="PTHR45348:SF7">
    <property type="entry name" value="ZINC BINDING OXIDOREDUCTASE, PUTATIVE-RELATED"/>
    <property type="match status" value="1"/>
</dbReference>
<dbReference type="InterPro" id="IPR036291">
    <property type="entry name" value="NAD(P)-bd_dom_sf"/>
</dbReference>
<dbReference type="SUPFAM" id="SSF51735">
    <property type="entry name" value="NAD(P)-binding Rossmann-fold domains"/>
    <property type="match status" value="1"/>
</dbReference>
<evidence type="ECO:0000313" key="8">
    <source>
        <dbReference type="Proteomes" id="UP000045706"/>
    </source>
</evidence>
<evidence type="ECO:0000313" key="5">
    <source>
        <dbReference type="EMBL" id="CRK33870.1"/>
    </source>
</evidence>
<keyword evidence="7" id="KW-1185">Reference proteome</keyword>
<organism evidence="4 7">
    <name type="scientific">Verticillium longisporum</name>
    <name type="common">Verticillium dahliae var. longisporum</name>
    <dbReference type="NCBI Taxonomy" id="100787"/>
    <lineage>
        <taxon>Eukaryota</taxon>
        <taxon>Fungi</taxon>
        <taxon>Dikarya</taxon>
        <taxon>Ascomycota</taxon>
        <taxon>Pezizomycotina</taxon>
        <taxon>Sordariomycetes</taxon>
        <taxon>Hypocreomycetidae</taxon>
        <taxon>Glomerellales</taxon>
        <taxon>Plectosphaerellaceae</taxon>
        <taxon>Verticillium</taxon>
    </lineage>
</organism>
<dbReference type="Pfam" id="PF00107">
    <property type="entry name" value="ADH_zinc_N"/>
    <property type="match status" value="1"/>
</dbReference>
<dbReference type="OrthoDB" id="9992527at2759"/>
<evidence type="ECO:0000313" key="6">
    <source>
        <dbReference type="EMBL" id="KAG7143655.1"/>
    </source>
</evidence>
<dbReference type="Proteomes" id="UP000044602">
    <property type="component" value="Unassembled WGS sequence"/>
</dbReference>
<feature type="domain" description="Enoyl reductase (ER)" evidence="3">
    <location>
        <begin position="28"/>
        <end position="355"/>
    </location>
</feature>
<dbReference type="Pfam" id="PF08240">
    <property type="entry name" value="ADH_N"/>
    <property type="match status" value="1"/>
</dbReference>
<evidence type="ECO:0000313" key="7">
    <source>
        <dbReference type="Proteomes" id="UP000044602"/>
    </source>
</evidence>
<accession>A0A0G4M332</accession>
<reference evidence="6" key="2">
    <citation type="journal article" date="2021" name="Mol. Plant Pathol.">
        <title>A 20-kb lineage-specific genomic region tames virulence in pathogenic amphidiploid Verticillium longisporum.</title>
        <authorList>
            <person name="Harting R."/>
            <person name="Starke J."/>
            <person name="Kusch H."/>
            <person name="Poggeler S."/>
            <person name="Maurus I."/>
            <person name="Schluter R."/>
            <person name="Landesfeind M."/>
            <person name="Bulla I."/>
            <person name="Nowrousian M."/>
            <person name="de Jonge R."/>
            <person name="Stahlhut G."/>
            <person name="Hoff K.J."/>
            <person name="Asshauer K.P."/>
            <person name="Thurmer A."/>
            <person name="Stanke M."/>
            <person name="Daniel R."/>
            <person name="Morgenstern B."/>
            <person name="Thomma B.P.H.J."/>
            <person name="Kronstad J.W."/>
            <person name="Braus-Stromeyer S.A."/>
            <person name="Braus G.H."/>
        </authorList>
    </citation>
    <scope>NUCLEOTIDE SEQUENCE</scope>
    <source>
        <strain evidence="6">Vl32</strain>
    </source>
</reference>
<dbReference type="InterPro" id="IPR013154">
    <property type="entry name" value="ADH-like_N"/>
</dbReference>
<gene>
    <name evidence="4" type="ORF">BN1708_015314</name>
    <name evidence="5" type="ORF">BN1723_014790</name>
    <name evidence="6" type="ORF">HYQ45_000191</name>
</gene>
<comment type="similarity">
    <text evidence="1">Belongs to the zinc-containing alcohol dehydrogenase family.</text>
</comment>
<dbReference type="GO" id="GO:0016651">
    <property type="term" value="F:oxidoreductase activity, acting on NAD(P)H"/>
    <property type="evidence" value="ECO:0007669"/>
    <property type="project" value="InterPro"/>
</dbReference>
<dbReference type="InterPro" id="IPR047122">
    <property type="entry name" value="Trans-enoyl_RdTase-like"/>
</dbReference>
<feature type="non-terminal residue" evidence="4">
    <location>
        <position position="357"/>
    </location>
</feature>
<keyword evidence="2" id="KW-0560">Oxidoreductase</keyword>
<dbReference type="InterPro" id="IPR011032">
    <property type="entry name" value="GroES-like_sf"/>
</dbReference>
<name>A0A0G4M332_VERLO</name>
<protein>
    <submittedName>
        <fullName evidence="6">Trans-enoyl reductase FSL5 like protein</fullName>
    </submittedName>
</protein>
<sequence length="357" mass="37890">MKALVSNRFIATRLFNFAFNKSIFAPGGSVIEVPKPTIGANEILIRVKAVALNPTDFKHLDVISPPGSVIGCDYAGEVAEVGSNATALWKVGDRVAGAVHGGLFPDRGAFAEYLKTDADLAWRVPSTVSDADATTYGVSAITAMLSLNLRHGIPWADEGQQAPNGKEIFIYGGSTSAGLFHIQLAKIAGYKVITTASSRSADLVKSYGADAVFDYNKPNVAKEIVKAHPAVEKAVDCYGEGPSTEICTEVLRNAGGKVVILLPNGKSKVPGVTLELVMAYTLMGRPFQWLPPVGPKFEGNPDDRAGLARFYKALPELTATLKPVPVSVSEGGFTDILAGLDKLRQKKVSGSKLVVKF</sequence>
<evidence type="ECO:0000259" key="3">
    <source>
        <dbReference type="SMART" id="SM00829"/>
    </source>
</evidence>
<dbReference type="EMBL" id="JAEMWZ010000003">
    <property type="protein sequence ID" value="KAG7143655.1"/>
    <property type="molecule type" value="Genomic_DNA"/>
</dbReference>
<dbReference type="SMART" id="SM00829">
    <property type="entry name" value="PKS_ER"/>
    <property type="match status" value="1"/>
</dbReference>
<dbReference type="STRING" id="100787.A0A0G4M332"/>
<evidence type="ECO:0000313" key="4">
    <source>
        <dbReference type="EMBL" id="CRK28671.1"/>
    </source>
</evidence>
<dbReference type="InterPro" id="IPR013149">
    <property type="entry name" value="ADH-like_C"/>
</dbReference>
<reference evidence="7 8" key="1">
    <citation type="submission" date="2015-05" db="EMBL/GenBank/DDBJ databases">
        <authorList>
            <person name="Fogelqvist Johan"/>
        </authorList>
    </citation>
    <scope>NUCLEOTIDE SEQUENCE [LARGE SCALE GENOMIC DNA]</scope>
    <source>
        <strain evidence="4">VL1</strain>
        <strain evidence="5">VL2</strain>
    </source>
</reference>
<dbReference type="InterPro" id="IPR020843">
    <property type="entry name" value="ER"/>
</dbReference>
<dbReference type="EMBL" id="CVQI01026113">
    <property type="protein sequence ID" value="CRK33870.1"/>
    <property type="molecule type" value="Genomic_DNA"/>
</dbReference>
<dbReference type="PANTHER" id="PTHR45348">
    <property type="entry name" value="HYPOTHETICAL OXIDOREDUCTASE (EUROFUNG)"/>
    <property type="match status" value="1"/>
</dbReference>
<evidence type="ECO:0000256" key="1">
    <source>
        <dbReference type="ARBA" id="ARBA00008072"/>
    </source>
</evidence>
<dbReference type="Proteomes" id="UP000689129">
    <property type="component" value="Unassembled WGS sequence"/>
</dbReference>
<dbReference type="AlphaFoldDB" id="A0A0G4M332"/>
<dbReference type="Gene3D" id="3.40.50.720">
    <property type="entry name" value="NAD(P)-binding Rossmann-like Domain"/>
    <property type="match status" value="1"/>
</dbReference>